<dbReference type="InterPro" id="IPR051590">
    <property type="entry name" value="Replication_Regulatory_Kinase"/>
</dbReference>
<dbReference type="GO" id="GO:1901987">
    <property type="term" value="P:regulation of cell cycle phase transition"/>
    <property type="evidence" value="ECO:0007669"/>
    <property type="project" value="TreeGrafter"/>
</dbReference>
<dbReference type="Pfam" id="PF07535">
    <property type="entry name" value="zf-DBF"/>
    <property type="match status" value="1"/>
</dbReference>
<dbReference type="GO" id="GO:0010571">
    <property type="term" value="P:positive regulation of nuclear cell cycle DNA replication"/>
    <property type="evidence" value="ECO:0007669"/>
    <property type="project" value="TreeGrafter"/>
</dbReference>
<gene>
    <name evidence="7" type="primary">DBF4B</name>
</gene>
<dbReference type="OMA" id="WGVQIIH"/>
<dbReference type="PANTHER" id="PTHR15375:SF24">
    <property type="entry name" value="PROTEIN DBF4 HOMOLOG B"/>
    <property type="match status" value="1"/>
</dbReference>
<dbReference type="RefSeq" id="XP_025020299.1">
    <property type="nucleotide sequence ID" value="XM_025164531.1"/>
</dbReference>
<dbReference type="GO" id="GO:0008270">
    <property type="term" value="F:zinc ion binding"/>
    <property type="evidence" value="ECO:0007669"/>
    <property type="project" value="UniProtKB-KW"/>
</dbReference>
<evidence type="ECO:0000256" key="1">
    <source>
        <dbReference type="ARBA" id="ARBA00022723"/>
    </source>
</evidence>
<dbReference type="Pfam" id="PF00533">
    <property type="entry name" value="BRCT"/>
    <property type="match status" value="1"/>
</dbReference>
<dbReference type="FunFam" id="6.10.250.3410:FF:000001">
    <property type="entry name" value="Protein DBF4 homolog A"/>
    <property type="match status" value="1"/>
</dbReference>
<accession>A0A9F5MPG2</accession>
<dbReference type="SUPFAM" id="SSF52113">
    <property type="entry name" value="BRCT domain"/>
    <property type="match status" value="1"/>
</dbReference>
<evidence type="ECO:0000313" key="7">
    <source>
        <dbReference type="RefSeq" id="XP_025020299.1"/>
    </source>
</evidence>
<evidence type="ECO:0000313" key="6">
    <source>
        <dbReference type="Proteomes" id="UP000695026"/>
    </source>
</evidence>
<dbReference type="CTD" id="80174"/>
<keyword evidence="1" id="KW-0479">Metal-binding</keyword>
<evidence type="ECO:0000256" key="4">
    <source>
        <dbReference type="PROSITE-ProRule" id="PRU00600"/>
    </source>
</evidence>
<organism evidence="6 7">
    <name type="scientific">Python bivittatus</name>
    <name type="common">Burmese python</name>
    <name type="synonym">Python molurus bivittatus</name>
    <dbReference type="NCBI Taxonomy" id="176946"/>
    <lineage>
        <taxon>Eukaryota</taxon>
        <taxon>Metazoa</taxon>
        <taxon>Chordata</taxon>
        <taxon>Craniata</taxon>
        <taxon>Vertebrata</taxon>
        <taxon>Euteleostomi</taxon>
        <taxon>Lepidosauria</taxon>
        <taxon>Squamata</taxon>
        <taxon>Bifurcata</taxon>
        <taxon>Unidentata</taxon>
        <taxon>Episquamata</taxon>
        <taxon>Toxicofera</taxon>
        <taxon>Serpentes</taxon>
        <taxon>Henophidia</taxon>
        <taxon>Pythonidae</taxon>
        <taxon>Python</taxon>
    </lineage>
</organism>
<sequence>MTDGELCLCQSFAPLDGHSQNSHINCSRKDVEAMSTARSRPLSGKSFFLDLPSGKNLAFLAEKVKRLGGVIESFLSKEVTCVISSSREARQERRPEKQTATVLKDALAGTQSFSRLPEDQRGSMHKPVDVTLVSRGKKLLHKAIGSQDNISGSNILVSARSWGIQIMHTDEMLSYIERLSKKQPLQRKEKVLASGFQLSKMRLKPPFVKIEDHSRQLRPFFKLFKNFPQLYFLGSRRCSPFEPSSKEPKTRESPNEPQTLSVCSVMPKTQKGYCECCEEAFTELQMHLQSSQHQEFVLDPSHYALLDSIISQFSNDFVASCTPLLSICNGVSSEFEMEAAGHAKVPFSGQVMESHMLFEGSAGHLASLEDPPCFLKDQDLLHLTVKPMEIPTASVPVALQSLWSASETHEKGREVADSFSKTVAPVKLKFGVAPQEGKLPTRSGMLPCKRKHPYGQYGQVKKKRTLTSNKRLSDKKLLSASQQVGTTGHSFPHQLDLPAVPSYTPGSYCVPPQILQKVLHCQSCKPVAIDTSYLKNPVQQLDQKEVSATSPCKEWDMHSSCNFSNTDSTSSSLSGFHEDKQVAPKLVGSVFERCSPCMDVSELAQNMLPQQPGPGPSPCLPLLSYPLTSISAEAKSSSSMSEWDGPLLCVLAGASHLSSENPIDAALLGTCVSLQDSNYESHLCSVLWPTSEQEQLK</sequence>
<reference evidence="7" key="1">
    <citation type="submission" date="2025-08" db="UniProtKB">
        <authorList>
            <consortium name="RefSeq"/>
        </authorList>
    </citation>
    <scope>IDENTIFICATION</scope>
    <source>
        <tissue evidence="7">Liver</tissue>
    </source>
</reference>
<evidence type="ECO:0000259" key="5">
    <source>
        <dbReference type="PROSITE" id="PS51265"/>
    </source>
</evidence>
<keyword evidence="2 4" id="KW-0863">Zinc-finger</keyword>
<dbReference type="InterPro" id="IPR038545">
    <property type="entry name" value="Znf_DBF_sf"/>
</dbReference>
<dbReference type="InterPro" id="IPR006572">
    <property type="entry name" value="Znf_DBF"/>
</dbReference>
<keyword evidence="3" id="KW-0862">Zinc</keyword>
<dbReference type="GeneID" id="112540266"/>
<dbReference type="OrthoDB" id="21380at2759"/>
<dbReference type="PROSITE" id="PS51265">
    <property type="entry name" value="ZF_DBF4"/>
    <property type="match status" value="1"/>
</dbReference>
<dbReference type="InterPro" id="IPR001357">
    <property type="entry name" value="BRCT_dom"/>
</dbReference>
<dbReference type="GO" id="GO:0003676">
    <property type="term" value="F:nucleic acid binding"/>
    <property type="evidence" value="ECO:0007669"/>
    <property type="project" value="InterPro"/>
</dbReference>
<dbReference type="AlphaFoldDB" id="A0A9F5MPG2"/>
<protein>
    <submittedName>
        <fullName evidence="7">Protein DBF4 homolog B</fullName>
    </submittedName>
</protein>
<dbReference type="PANTHER" id="PTHR15375">
    <property type="entry name" value="ACTIVATOR OF S-PHASE KINASE-RELATED"/>
    <property type="match status" value="1"/>
</dbReference>
<dbReference type="GO" id="GO:0043539">
    <property type="term" value="F:protein serine/threonine kinase activator activity"/>
    <property type="evidence" value="ECO:0007669"/>
    <property type="project" value="TreeGrafter"/>
</dbReference>
<evidence type="ECO:0000256" key="2">
    <source>
        <dbReference type="ARBA" id="ARBA00022771"/>
    </source>
</evidence>
<dbReference type="Proteomes" id="UP000695026">
    <property type="component" value="Unplaced"/>
</dbReference>
<dbReference type="InterPro" id="IPR036420">
    <property type="entry name" value="BRCT_dom_sf"/>
</dbReference>
<dbReference type="Gene3D" id="6.10.250.3410">
    <property type="entry name" value="DBF zinc finger"/>
    <property type="match status" value="1"/>
</dbReference>
<proteinExistence type="predicted"/>
<evidence type="ECO:0000256" key="3">
    <source>
        <dbReference type="ARBA" id="ARBA00022833"/>
    </source>
</evidence>
<keyword evidence="6" id="KW-1185">Reference proteome</keyword>
<dbReference type="KEGG" id="pbi:112540266"/>
<feature type="domain" description="DBF4-type" evidence="5">
    <location>
        <begin position="267"/>
        <end position="316"/>
    </location>
</feature>
<dbReference type="SMART" id="SM00586">
    <property type="entry name" value="ZnF_DBF"/>
    <property type="match status" value="1"/>
</dbReference>
<dbReference type="GO" id="GO:0031431">
    <property type="term" value="C:Dbf4-dependent protein kinase complex"/>
    <property type="evidence" value="ECO:0007669"/>
    <property type="project" value="TreeGrafter"/>
</dbReference>
<name>A0A9F5MPG2_PYTBI</name>